<feature type="compositionally biased region" description="Basic and acidic residues" evidence="2">
    <location>
        <begin position="660"/>
        <end position="669"/>
    </location>
</feature>
<organism evidence="4 5">
    <name type="scientific">Kluyveromyces lactis (strain ATCC 8585 / CBS 2359 / DSM 70799 / NBRC 1267 / NRRL Y-1140 / WM37)</name>
    <name type="common">Yeast</name>
    <name type="synonym">Candida sphaerica</name>
    <dbReference type="NCBI Taxonomy" id="284590"/>
    <lineage>
        <taxon>Eukaryota</taxon>
        <taxon>Fungi</taxon>
        <taxon>Dikarya</taxon>
        <taxon>Ascomycota</taxon>
        <taxon>Saccharomycotina</taxon>
        <taxon>Saccharomycetes</taxon>
        <taxon>Saccharomycetales</taxon>
        <taxon>Saccharomycetaceae</taxon>
        <taxon>Kluyveromyces</taxon>
    </lineage>
</organism>
<dbReference type="Pfam" id="PF00533">
    <property type="entry name" value="BRCT"/>
    <property type="match status" value="1"/>
</dbReference>
<feature type="compositionally biased region" description="Polar residues" evidence="2">
    <location>
        <begin position="638"/>
        <end position="649"/>
    </location>
</feature>
<dbReference type="PANTHER" id="PTHR13561:SF20">
    <property type="entry name" value="DNA TOPOISOMERASE 2-BINDING PROTEIN 1"/>
    <property type="match status" value="1"/>
</dbReference>
<feature type="region of interest" description="Disordered" evidence="2">
    <location>
        <begin position="638"/>
        <end position="669"/>
    </location>
</feature>
<dbReference type="PaxDb" id="284590-Q6CK17"/>
<sequence>MSGKPFQGLVFCPTSLPLSVSDTISHKVTKLGGTYTKDLTRLVNVLVVGELFTAKYNFAVKNRTDIVFVSPGSVDQLYDAWLAGEDLLQLAKFDMSQYLKSKYSIGSFEKFNLFIGRIRPNNHYSLESLVQLCKLGKVKSVDTTHFIRNSSSSNACISLFITDDLSGNRVQAALEENVPVVHPKWIIDCMDRSGTLDFQSFYLLKNCHELEYSDIGSGSYIRDVPDKKKSVTEPNPMGVQDDSVNPLKIAIDKFKPQANQIWGKLLARDGDASASKSTDIKEATPTHQECLGETKDTPTFLDCHFVLFKFEKRQVTILSNVIRGNKGTSSLFEDTSPSPAQLKDKTIYYICPSGFPANLLPRIPNESSWLTEFFIERCLYYEQLLPPDFWSKPFYNDFNIIPPKSVLHGPKLSFHITGFHGVELLHINKIIDFLKLIGFDHHEKLTKKTDFLLVNISQLTSIPQEHTLRQNKYASMFRTDLDMKISVNQAQMFRNSMKRKIEFVKQAHHIPILTPSFVIELFQRAMKPNKTSMNIYFNDVNWCISCPKGSKSDFALQIIPKERGNEDPLLEKPAPVDIAAPLSTASSASAELPHVPNRGNRWGKLLSNNVDTENEESSFIQTVGHDSDHLSHTQITYGSASTSTSVQQNLKRRKISTRSQAKDIISHVS</sequence>
<dbReference type="InterPro" id="IPR036420">
    <property type="entry name" value="BRCT_dom_sf"/>
</dbReference>
<dbReference type="FunCoup" id="Q6CK17">
    <property type="interactions" value="52"/>
</dbReference>
<gene>
    <name evidence="4" type="ORF">KLLA0_F14300g</name>
</gene>
<name>Q6CK17_KLULA</name>
<proteinExistence type="predicted"/>
<dbReference type="Proteomes" id="UP000000598">
    <property type="component" value="Chromosome F"/>
</dbReference>
<dbReference type="EMBL" id="CR382126">
    <property type="protein sequence ID" value="CAG98430.1"/>
    <property type="molecule type" value="Genomic_DNA"/>
</dbReference>
<dbReference type="Gene3D" id="3.40.50.10190">
    <property type="entry name" value="BRCT domain"/>
    <property type="match status" value="4"/>
</dbReference>
<dbReference type="GO" id="GO:0033314">
    <property type="term" value="P:mitotic DNA replication checkpoint signaling"/>
    <property type="evidence" value="ECO:0007669"/>
    <property type="project" value="TreeGrafter"/>
</dbReference>
<dbReference type="PROSITE" id="PS50172">
    <property type="entry name" value="BRCT"/>
    <property type="match status" value="2"/>
</dbReference>
<evidence type="ECO:0000313" key="4">
    <source>
        <dbReference type="EMBL" id="CAG98430.1"/>
    </source>
</evidence>
<dbReference type="InterPro" id="IPR001357">
    <property type="entry name" value="BRCT_dom"/>
</dbReference>
<dbReference type="GO" id="GO:0006270">
    <property type="term" value="P:DNA replication initiation"/>
    <property type="evidence" value="ECO:0007669"/>
    <property type="project" value="TreeGrafter"/>
</dbReference>
<protein>
    <submittedName>
        <fullName evidence="4">KLLA0F14300p</fullName>
    </submittedName>
</protein>
<dbReference type="SMART" id="SM00292">
    <property type="entry name" value="BRCT"/>
    <property type="match status" value="4"/>
</dbReference>
<evidence type="ECO:0000256" key="1">
    <source>
        <dbReference type="ARBA" id="ARBA00022737"/>
    </source>
</evidence>
<dbReference type="STRING" id="284590.Q6CK17"/>
<dbReference type="PANTHER" id="PTHR13561">
    <property type="entry name" value="DNA REPLICATION REGULATOR DPB11-RELATED"/>
    <property type="match status" value="1"/>
</dbReference>
<dbReference type="OMA" id="ERCLHYK"/>
<feature type="domain" description="BRCT" evidence="3">
    <location>
        <begin position="1"/>
        <end position="82"/>
    </location>
</feature>
<accession>Q6CK17</accession>
<dbReference type="AlphaFoldDB" id="Q6CK17"/>
<evidence type="ECO:0000256" key="2">
    <source>
        <dbReference type="SAM" id="MobiDB-lite"/>
    </source>
</evidence>
<evidence type="ECO:0000313" key="5">
    <source>
        <dbReference type="Proteomes" id="UP000000598"/>
    </source>
</evidence>
<dbReference type="KEGG" id="kla:KLLA0_F14300g"/>
<reference evidence="4 5" key="1">
    <citation type="journal article" date="2004" name="Nature">
        <title>Genome evolution in yeasts.</title>
        <authorList>
            <consortium name="Genolevures"/>
            <person name="Dujon B."/>
            <person name="Sherman D."/>
            <person name="Fischer G."/>
            <person name="Durrens P."/>
            <person name="Casaregola S."/>
            <person name="Lafontaine I."/>
            <person name="de Montigny J."/>
            <person name="Marck C."/>
            <person name="Neuveglise C."/>
            <person name="Talla E."/>
            <person name="Goffard N."/>
            <person name="Frangeul L."/>
            <person name="Aigle M."/>
            <person name="Anthouard V."/>
            <person name="Babour A."/>
            <person name="Barbe V."/>
            <person name="Barnay S."/>
            <person name="Blanchin S."/>
            <person name="Beckerich J.M."/>
            <person name="Beyne E."/>
            <person name="Bleykasten C."/>
            <person name="Boisrame A."/>
            <person name="Boyer J."/>
            <person name="Cattolico L."/>
            <person name="Confanioleri F."/>
            <person name="de Daruvar A."/>
            <person name="Despons L."/>
            <person name="Fabre E."/>
            <person name="Fairhead C."/>
            <person name="Ferry-Dumazet H."/>
            <person name="Groppi A."/>
            <person name="Hantraye F."/>
            <person name="Hennequin C."/>
            <person name="Jauniaux N."/>
            <person name="Joyet P."/>
            <person name="Kachouri R."/>
            <person name="Kerrest A."/>
            <person name="Koszul R."/>
            <person name="Lemaire M."/>
            <person name="Lesur I."/>
            <person name="Ma L."/>
            <person name="Muller H."/>
            <person name="Nicaud J.M."/>
            <person name="Nikolski M."/>
            <person name="Oztas S."/>
            <person name="Ozier-Kalogeropoulos O."/>
            <person name="Pellenz S."/>
            <person name="Potier S."/>
            <person name="Richard G.F."/>
            <person name="Straub M.L."/>
            <person name="Suleau A."/>
            <person name="Swennene D."/>
            <person name="Tekaia F."/>
            <person name="Wesolowski-Louvel M."/>
            <person name="Westhof E."/>
            <person name="Wirth B."/>
            <person name="Zeniou-Meyer M."/>
            <person name="Zivanovic I."/>
            <person name="Bolotin-Fukuhara M."/>
            <person name="Thierry A."/>
            <person name="Bouchier C."/>
            <person name="Caudron B."/>
            <person name="Scarpelli C."/>
            <person name="Gaillardin C."/>
            <person name="Weissenbach J."/>
            <person name="Wincker P."/>
            <person name="Souciet J.L."/>
        </authorList>
    </citation>
    <scope>NUCLEOTIDE SEQUENCE [LARGE SCALE GENOMIC DNA]</scope>
    <source>
        <strain evidence="5">ATCC 8585 / CBS 2359 / DSM 70799 / NBRC 1267 / NRRL Y-1140 / WM37</strain>
    </source>
</reference>
<dbReference type="InParanoid" id="Q6CK17"/>
<keyword evidence="5" id="KW-1185">Reference proteome</keyword>
<evidence type="ECO:0000259" key="3">
    <source>
        <dbReference type="PROSITE" id="PS50172"/>
    </source>
</evidence>
<feature type="domain" description="BRCT" evidence="3">
    <location>
        <begin position="142"/>
        <end position="203"/>
    </location>
</feature>
<dbReference type="HOGENOM" id="CLU_020751_0_0_1"/>
<dbReference type="SUPFAM" id="SSF52113">
    <property type="entry name" value="BRCT domain"/>
    <property type="match status" value="2"/>
</dbReference>
<keyword evidence="1" id="KW-0677">Repeat</keyword>
<dbReference type="eggNOG" id="KOG1929">
    <property type="taxonomic scope" value="Eukaryota"/>
</dbReference>
<dbReference type="GO" id="GO:0007095">
    <property type="term" value="P:mitotic G2 DNA damage checkpoint signaling"/>
    <property type="evidence" value="ECO:0007669"/>
    <property type="project" value="TreeGrafter"/>
</dbReference>